<sequence>MSAQTDNDSYAFTNSDRYYSNGIFLSFRKTMDSESNKFRSSVAKKIFGFSFGHEIYMPYTAQRKYYSESLIDRPYAGYISLTGNWDTYYKNESALELSTSIGFVGPSTNVQELQSWTHEKFGYYHPLGWNHQIQNAFGANAKAGYQKKIVSNQFGKRFFDMSVGGEARVGTFFNGASVQTTIRLGALEKMFNSLVYNAKTVNGLSADEKERDFECAFYIIPMLNYVAYDATIQGNIFESHDIQDEIIKTPAPFVFNQQIGFMYTKNRWGLNLMYNYRSKETKEAIKSTQFGSFKLMYFFN</sequence>
<accession>A0A9X2EZX6</accession>
<comment type="caution">
    <text evidence="1">The sequence shown here is derived from an EMBL/GenBank/DDBJ whole genome shotgun (WGS) entry which is preliminary data.</text>
</comment>
<gene>
    <name evidence="1" type="ORF">NF867_01535</name>
</gene>
<evidence type="ECO:0000313" key="1">
    <source>
        <dbReference type="EMBL" id="MCO4291544.1"/>
    </source>
</evidence>
<dbReference type="InterPro" id="IPR037107">
    <property type="entry name" value="Put_OMP_sf"/>
</dbReference>
<dbReference type="InterPro" id="IPR018707">
    <property type="entry name" value="LpxR"/>
</dbReference>
<dbReference type="EMBL" id="JAMWYS010000006">
    <property type="protein sequence ID" value="MCO4291544.1"/>
    <property type="molecule type" value="Genomic_DNA"/>
</dbReference>
<dbReference type="Proteomes" id="UP001155182">
    <property type="component" value="Unassembled WGS sequence"/>
</dbReference>
<dbReference type="AlphaFoldDB" id="A0A9X2EZX6"/>
<reference evidence="1" key="1">
    <citation type="submission" date="2022-06" db="EMBL/GenBank/DDBJ databases">
        <title>Solitalea sp. MAHUQ-68 isolated from rhizospheric soil.</title>
        <authorList>
            <person name="Huq M.A."/>
        </authorList>
    </citation>
    <scope>NUCLEOTIDE SEQUENCE</scope>
    <source>
        <strain evidence="1">MAHUQ-68</strain>
    </source>
</reference>
<dbReference type="Pfam" id="PF09982">
    <property type="entry name" value="LpxR"/>
    <property type="match status" value="1"/>
</dbReference>
<keyword evidence="2" id="KW-1185">Reference proteome</keyword>
<protein>
    <submittedName>
        <fullName evidence="1">Lipid A deacylase LpxR family protein</fullName>
    </submittedName>
</protein>
<evidence type="ECO:0000313" key="2">
    <source>
        <dbReference type="Proteomes" id="UP001155182"/>
    </source>
</evidence>
<proteinExistence type="predicted"/>
<organism evidence="1 2">
    <name type="scientific">Solitalea agri</name>
    <dbReference type="NCBI Taxonomy" id="2953739"/>
    <lineage>
        <taxon>Bacteria</taxon>
        <taxon>Pseudomonadati</taxon>
        <taxon>Bacteroidota</taxon>
        <taxon>Sphingobacteriia</taxon>
        <taxon>Sphingobacteriales</taxon>
        <taxon>Sphingobacteriaceae</taxon>
        <taxon>Solitalea</taxon>
    </lineage>
</organism>
<name>A0A9X2EZX6_9SPHI</name>
<dbReference type="Gene3D" id="2.40.128.140">
    <property type="entry name" value="Outer membrane protein"/>
    <property type="match status" value="1"/>
</dbReference>